<evidence type="ECO:0000313" key="6">
    <source>
        <dbReference type="EMBL" id="MCU9848585.1"/>
    </source>
</evidence>
<organism evidence="6 7">
    <name type="scientific">Albidovulum salinarum</name>
    <dbReference type="NCBI Taxonomy" id="2984153"/>
    <lineage>
        <taxon>Bacteria</taxon>
        <taxon>Pseudomonadati</taxon>
        <taxon>Pseudomonadota</taxon>
        <taxon>Alphaproteobacteria</taxon>
        <taxon>Rhodobacterales</taxon>
        <taxon>Paracoccaceae</taxon>
        <taxon>Albidovulum</taxon>
    </lineage>
</organism>
<dbReference type="InterPro" id="IPR036249">
    <property type="entry name" value="Thioredoxin-like_sf"/>
</dbReference>
<evidence type="ECO:0000256" key="3">
    <source>
        <dbReference type="ARBA" id="ARBA00023284"/>
    </source>
</evidence>
<comment type="subcellular location">
    <subcellularLocation>
        <location evidence="1">Cell envelope</location>
    </subcellularLocation>
</comment>
<dbReference type="RefSeq" id="WP_263336063.1">
    <property type="nucleotide sequence ID" value="NZ_JAOVQO010000009.1"/>
</dbReference>
<feature type="signal peptide" evidence="4">
    <location>
        <begin position="1"/>
        <end position="19"/>
    </location>
</feature>
<comment type="caution">
    <text evidence="6">The sequence shown here is derived from an EMBL/GenBank/DDBJ whole genome shotgun (WGS) entry which is preliminary data.</text>
</comment>
<evidence type="ECO:0000313" key="7">
    <source>
        <dbReference type="Proteomes" id="UP001209535"/>
    </source>
</evidence>
<sequence>MRWFLSAVLYTALAFGANAALAGTAELEALREGAMKKLMFHAEPAEVPNVAFTDPEGGAHRLADWRGKYVLVNFWATWCAPCRAELPALDALNRDFGGADFAVVTIATGRNPVPAITRLFGEVGVEGLPVLLDPKQDLARDMGVFGLPVSVLLDRDGREIARMAGDADWNGESARAIVAALLAGG</sequence>
<evidence type="ECO:0000256" key="1">
    <source>
        <dbReference type="ARBA" id="ARBA00004196"/>
    </source>
</evidence>
<evidence type="ECO:0000256" key="4">
    <source>
        <dbReference type="SAM" id="SignalP"/>
    </source>
</evidence>
<proteinExistence type="predicted"/>
<protein>
    <submittedName>
        <fullName evidence="6">TlpA family protein disulfide reductase</fullName>
    </submittedName>
</protein>
<keyword evidence="3" id="KW-0676">Redox-active center</keyword>
<keyword evidence="4" id="KW-0732">Signal</keyword>
<name>A0ABT2X4N0_9RHOB</name>
<dbReference type="PROSITE" id="PS51352">
    <property type="entry name" value="THIOREDOXIN_2"/>
    <property type="match status" value="1"/>
</dbReference>
<gene>
    <name evidence="6" type="ORF">OEZ60_11240</name>
</gene>
<feature type="domain" description="Thioredoxin" evidence="5">
    <location>
        <begin position="41"/>
        <end position="183"/>
    </location>
</feature>
<dbReference type="PROSITE" id="PS00194">
    <property type="entry name" value="THIOREDOXIN_1"/>
    <property type="match status" value="1"/>
</dbReference>
<dbReference type="CDD" id="cd02966">
    <property type="entry name" value="TlpA_like_family"/>
    <property type="match status" value="1"/>
</dbReference>
<keyword evidence="7" id="KW-1185">Reference proteome</keyword>
<evidence type="ECO:0000256" key="2">
    <source>
        <dbReference type="ARBA" id="ARBA00022748"/>
    </source>
</evidence>
<dbReference type="InterPro" id="IPR013766">
    <property type="entry name" value="Thioredoxin_domain"/>
</dbReference>
<keyword evidence="2" id="KW-0201">Cytochrome c-type biogenesis</keyword>
<dbReference type="SUPFAM" id="SSF52833">
    <property type="entry name" value="Thioredoxin-like"/>
    <property type="match status" value="1"/>
</dbReference>
<reference evidence="6 7" key="1">
    <citation type="submission" date="2022-10" db="EMBL/GenBank/DDBJ databases">
        <title>Defluviimonas sp. nov., isolated from ocean surface sediments.</title>
        <authorList>
            <person name="He W."/>
            <person name="Wang L."/>
            <person name="Zhang D.-F."/>
        </authorList>
    </citation>
    <scope>NUCLEOTIDE SEQUENCE [LARGE SCALE GENOMIC DNA]</scope>
    <source>
        <strain evidence="6 7">WL0024</strain>
    </source>
</reference>
<dbReference type="Gene3D" id="3.40.30.10">
    <property type="entry name" value="Glutaredoxin"/>
    <property type="match status" value="1"/>
</dbReference>
<dbReference type="InterPro" id="IPR013740">
    <property type="entry name" value="Redoxin"/>
</dbReference>
<dbReference type="InterPro" id="IPR017937">
    <property type="entry name" value="Thioredoxin_CS"/>
</dbReference>
<dbReference type="InterPro" id="IPR050553">
    <property type="entry name" value="Thioredoxin_ResA/DsbE_sf"/>
</dbReference>
<dbReference type="Pfam" id="PF08534">
    <property type="entry name" value="Redoxin"/>
    <property type="match status" value="1"/>
</dbReference>
<dbReference type="Proteomes" id="UP001209535">
    <property type="component" value="Unassembled WGS sequence"/>
</dbReference>
<feature type="chain" id="PRO_5045052776" evidence="4">
    <location>
        <begin position="20"/>
        <end position="185"/>
    </location>
</feature>
<evidence type="ECO:0000259" key="5">
    <source>
        <dbReference type="PROSITE" id="PS51352"/>
    </source>
</evidence>
<dbReference type="EMBL" id="JAOVQO010000009">
    <property type="protein sequence ID" value="MCU9848585.1"/>
    <property type="molecule type" value="Genomic_DNA"/>
</dbReference>
<dbReference type="PANTHER" id="PTHR42852">
    <property type="entry name" value="THIOL:DISULFIDE INTERCHANGE PROTEIN DSBE"/>
    <property type="match status" value="1"/>
</dbReference>
<dbReference type="PANTHER" id="PTHR42852:SF18">
    <property type="entry name" value="CHROMOSOME UNDETERMINED SCAFFOLD_47, WHOLE GENOME SHOTGUN SEQUENCE"/>
    <property type="match status" value="1"/>
</dbReference>
<accession>A0ABT2X4N0</accession>